<evidence type="ECO:0000313" key="2">
    <source>
        <dbReference type="EMBL" id="EKO39355.1"/>
    </source>
</evidence>
<dbReference type="GO" id="GO:0008233">
    <property type="term" value="F:peptidase activity"/>
    <property type="evidence" value="ECO:0007669"/>
    <property type="project" value="UniProtKB-KW"/>
</dbReference>
<name>K6GQY5_9BACT</name>
<dbReference type="EMBL" id="ALAO01000149">
    <property type="protein sequence ID" value="EKO39355.1"/>
    <property type="molecule type" value="Genomic_DNA"/>
</dbReference>
<keyword evidence="2" id="KW-0645">Protease</keyword>
<dbReference type="PANTHER" id="PTHR33490:SF3">
    <property type="entry name" value="CONSERVED INTEGRAL MEMBRANE PROTEIN"/>
    <property type="match status" value="1"/>
</dbReference>
<gene>
    <name evidence="2" type="ORF">B193_1949</name>
</gene>
<feature type="domain" description="Transglutaminase-like" evidence="1">
    <location>
        <begin position="38"/>
        <end position="138"/>
    </location>
</feature>
<dbReference type="Gene3D" id="3.10.620.30">
    <property type="match status" value="1"/>
</dbReference>
<dbReference type="Proteomes" id="UP000006272">
    <property type="component" value="Unassembled WGS sequence"/>
</dbReference>
<dbReference type="AlphaFoldDB" id="K6GQY5"/>
<dbReference type="PANTHER" id="PTHR33490">
    <property type="entry name" value="BLR5614 PROTEIN-RELATED"/>
    <property type="match status" value="1"/>
</dbReference>
<accession>K6GQY5</accession>
<comment type="caution">
    <text evidence="2">The sequence shown here is derived from an EMBL/GenBank/DDBJ whole genome shotgun (WGS) entry which is preliminary data.</text>
</comment>
<dbReference type="InterPro" id="IPR002931">
    <property type="entry name" value="Transglutaminase-like"/>
</dbReference>
<protein>
    <submittedName>
        <fullName evidence="2">Transglutaminase-like enzyme, predicted cysteine protease</fullName>
    </submittedName>
</protein>
<dbReference type="SUPFAM" id="SSF54001">
    <property type="entry name" value="Cysteine proteinases"/>
    <property type="match status" value="1"/>
</dbReference>
<keyword evidence="2" id="KW-0378">Hydrolase</keyword>
<organism evidence="2 3">
    <name type="scientific">Solidesulfovibrio magneticus str. Maddingley MBC34</name>
    <dbReference type="NCBI Taxonomy" id="1206767"/>
    <lineage>
        <taxon>Bacteria</taxon>
        <taxon>Pseudomonadati</taxon>
        <taxon>Thermodesulfobacteriota</taxon>
        <taxon>Desulfovibrionia</taxon>
        <taxon>Desulfovibrionales</taxon>
        <taxon>Desulfovibrionaceae</taxon>
        <taxon>Solidesulfovibrio</taxon>
    </lineage>
</organism>
<dbReference type="PATRIC" id="fig|1206767.3.peg.1899"/>
<dbReference type="Pfam" id="PF01841">
    <property type="entry name" value="Transglut_core"/>
    <property type="match status" value="1"/>
</dbReference>
<proteinExistence type="predicted"/>
<reference evidence="2 3" key="1">
    <citation type="submission" date="2012-07" db="EMBL/GenBank/DDBJ databases">
        <title>Draft genome sequence of Desulfovibrio magneticus str. Maddingley MBC34 obtained from a metagenomic sequence of a methanogenic enrichment isolated from coal-seam formation water in Victoria, Australia.</title>
        <authorList>
            <person name="Greenfield P."/>
            <person name="Hendry P."/>
            <person name="Li D."/>
            <person name="Rosewarne C.P."/>
            <person name="Tran-Dinh N."/>
            <person name="Elbourne L.D.H."/>
            <person name="Paulsen I.T."/>
            <person name="Midgley D.J."/>
        </authorList>
    </citation>
    <scope>NUCLEOTIDE SEQUENCE [LARGE SCALE GENOMIC DNA]</scope>
    <source>
        <strain evidence="3">Maddingley MBC34</strain>
    </source>
</reference>
<evidence type="ECO:0000259" key="1">
    <source>
        <dbReference type="Pfam" id="PF01841"/>
    </source>
</evidence>
<dbReference type="GO" id="GO:0006508">
    <property type="term" value="P:proteolysis"/>
    <property type="evidence" value="ECO:0007669"/>
    <property type="project" value="UniProtKB-KW"/>
</dbReference>
<evidence type="ECO:0000313" key="3">
    <source>
        <dbReference type="Proteomes" id="UP000006272"/>
    </source>
</evidence>
<sequence>MPTLPDTAALAPYLAASTYLDHDHPAVAAKAAALAPADASDEAAARAAFVFVRDAIRHSVDFRQNPVTRRASEVLAHGTGYCYAKAHLLAALLRARGVPAGLCYQRLVLDPDRFPGRYCLHGLVAVHLRAHGWHRIDPRGNKPGVDARFTPPVERLAFAVSAPGEADLSGVFADPLPVVLAALHRHDTWDALLADLPDLDPNAVPEA</sequence>
<dbReference type="InterPro" id="IPR038765">
    <property type="entry name" value="Papain-like_cys_pep_sf"/>
</dbReference>